<evidence type="ECO:0000313" key="2">
    <source>
        <dbReference type="EMBL" id="NEY18512.1"/>
    </source>
</evidence>
<accession>A0A0A6VEZ5</accession>
<evidence type="ECO:0000313" key="4">
    <source>
        <dbReference type="Proteomes" id="UP000476934"/>
    </source>
</evidence>
<evidence type="ECO:0000313" key="3">
    <source>
        <dbReference type="Proteomes" id="UP000030588"/>
    </source>
</evidence>
<sequence>MEEELISKKDLLEKTGISYGQLYRWKRKNLIPEDWFIRKSTYTGQETFFPKSRILERIERIQMMKENLSLDELAEMFSPGGGKLVAKEEVIKRGIASEYVVNFYIEQTNNHENAFPFDTVLEIFILEKLLHSGEINIEESKMVIQLLQDYFGKAFQTKDTQLWLIRKFGISSCFLAKKTEELQFEKDTKVVSTVDFMTCSEELKIKFL</sequence>
<dbReference type="Proteomes" id="UP000030588">
    <property type="component" value="Unassembled WGS sequence"/>
</dbReference>
<name>A0A0A6VEZ5_9BACI</name>
<protein>
    <submittedName>
        <fullName evidence="2">YhbD family protein</fullName>
    </submittedName>
</protein>
<dbReference type="AlphaFoldDB" id="A0A0A6VEZ5"/>
<dbReference type="EMBL" id="JRUN01000002">
    <property type="protein sequence ID" value="KHD86800.1"/>
    <property type="molecule type" value="Genomic_DNA"/>
</dbReference>
<gene>
    <name evidence="2" type="ORF">G4D61_00830</name>
    <name evidence="1" type="ORF">NG54_01730</name>
</gene>
<keyword evidence="4" id="KW-1185">Reference proteome</keyword>
<reference evidence="2 4" key="2">
    <citation type="submission" date="2020-02" db="EMBL/GenBank/DDBJ databases">
        <authorList>
            <person name="Feng H."/>
        </authorList>
    </citation>
    <scope>NUCLEOTIDE SEQUENCE [LARGE SCALE GENOMIC DNA]</scope>
    <source>
        <strain evidence="2 4">Gsoil 114</strain>
    </source>
</reference>
<dbReference type="RefSeq" id="WP_035352729.1">
    <property type="nucleotide sequence ID" value="NZ_JAAIWK010000001.1"/>
</dbReference>
<dbReference type="OrthoDB" id="1648298at2"/>
<dbReference type="InterPro" id="IPR025063">
    <property type="entry name" value="DUF4004"/>
</dbReference>
<dbReference type="STRING" id="363870.NG54_01730"/>
<reference evidence="2 4" key="3">
    <citation type="submission" date="2020-03" db="EMBL/GenBank/DDBJ databases">
        <title>Bacillus aquiflavi sp. nov., isolated from yellow water of strong flavor Chinese baijiu in Yibin region of China.</title>
        <authorList>
            <person name="Xie J."/>
        </authorList>
    </citation>
    <scope>NUCLEOTIDE SEQUENCE [LARGE SCALE GENOMIC DNA]</scope>
    <source>
        <strain evidence="2 4">Gsoil 114</strain>
    </source>
</reference>
<evidence type="ECO:0000313" key="1">
    <source>
        <dbReference type="EMBL" id="KHD86800.1"/>
    </source>
</evidence>
<dbReference type="Proteomes" id="UP000476934">
    <property type="component" value="Unassembled WGS sequence"/>
</dbReference>
<dbReference type="EMBL" id="JAAIWK010000001">
    <property type="protein sequence ID" value="NEY18512.1"/>
    <property type="molecule type" value="Genomic_DNA"/>
</dbReference>
<comment type="caution">
    <text evidence="1">The sequence shown here is derived from an EMBL/GenBank/DDBJ whole genome shotgun (WGS) entry which is preliminary data.</text>
</comment>
<reference evidence="1 3" key="1">
    <citation type="submission" date="2014-10" db="EMBL/GenBank/DDBJ databases">
        <title>Draft genome of phytase producing Bacillus ginsengihumi strain M2.11.</title>
        <authorList>
            <person name="Toymentseva A."/>
            <person name="Boulygina E.A."/>
            <person name="Kazakov S.V."/>
            <person name="Kayumov I."/>
            <person name="Suleimanova A.D."/>
            <person name="Mardanova A.M."/>
            <person name="Maria S.N."/>
            <person name="Sergey M.Y."/>
            <person name="Sharipova M.R."/>
        </authorList>
    </citation>
    <scope>NUCLEOTIDE SEQUENCE [LARGE SCALE GENOMIC DNA]</scope>
    <source>
        <strain evidence="1 3">M2.11</strain>
    </source>
</reference>
<dbReference type="Pfam" id="PF13171">
    <property type="entry name" value="DUF4004"/>
    <property type="match status" value="1"/>
</dbReference>
<proteinExistence type="predicted"/>
<organism evidence="1 3">
    <name type="scientific">Heyndrickxia ginsengihumi</name>
    <dbReference type="NCBI Taxonomy" id="363870"/>
    <lineage>
        <taxon>Bacteria</taxon>
        <taxon>Bacillati</taxon>
        <taxon>Bacillota</taxon>
        <taxon>Bacilli</taxon>
        <taxon>Bacillales</taxon>
        <taxon>Bacillaceae</taxon>
        <taxon>Heyndrickxia</taxon>
    </lineage>
</organism>